<protein>
    <submittedName>
        <fullName evidence="2">STAS domain-containing protein</fullName>
    </submittedName>
</protein>
<name>A0ABZ0L9D3_9BACL</name>
<gene>
    <name evidence="2" type="ORF">QWT69_04040</name>
</gene>
<evidence type="ECO:0000313" key="2">
    <source>
        <dbReference type="EMBL" id="WOV89138.1"/>
    </source>
</evidence>
<dbReference type="EMBL" id="CP129118">
    <property type="protein sequence ID" value="WOV89138.1"/>
    <property type="molecule type" value="Genomic_DNA"/>
</dbReference>
<dbReference type="Pfam" id="PF01740">
    <property type="entry name" value="STAS"/>
    <property type="match status" value="1"/>
</dbReference>
<reference evidence="2 3" key="1">
    <citation type="submission" date="2023-06" db="EMBL/GenBank/DDBJ databases">
        <title>Sporosarcina sp. nov., isolated from Korean tranditional fermented seafood 'Jeotgal'.</title>
        <authorList>
            <person name="Yang A.I."/>
            <person name="Shin N.-R."/>
        </authorList>
    </citation>
    <scope>NUCLEOTIDE SEQUENCE [LARGE SCALE GENOMIC DNA]</scope>
    <source>
        <strain evidence="2 3">T2O-4</strain>
    </source>
</reference>
<proteinExistence type="predicted"/>
<accession>A0ABZ0L9D3</accession>
<dbReference type="Gene3D" id="3.30.750.24">
    <property type="entry name" value="STAS domain"/>
    <property type="match status" value="1"/>
</dbReference>
<evidence type="ECO:0000313" key="3">
    <source>
        <dbReference type="Proteomes" id="UP001303902"/>
    </source>
</evidence>
<organism evidence="2 3">
    <name type="scientific">Sporosarcina oncorhynchi</name>
    <dbReference type="NCBI Taxonomy" id="3056444"/>
    <lineage>
        <taxon>Bacteria</taxon>
        <taxon>Bacillati</taxon>
        <taxon>Bacillota</taxon>
        <taxon>Bacilli</taxon>
        <taxon>Bacillales</taxon>
        <taxon>Caryophanaceae</taxon>
        <taxon>Sporosarcina</taxon>
    </lineage>
</organism>
<dbReference type="PROSITE" id="PS50801">
    <property type="entry name" value="STAS"/>
    <property type="match status" value="1"/>
</dbReference>
<keyword evidence="3" id="KW-1185">Reference proteome</keyword>
<feature type="domain" description="STAS" evidence="1">
    <location>
        <begin position="1"/>
        <end position="73"/>
    </location>
</feature>
<evidence type="ECO:0000259" key="1">
    <source>
        <dbReference type="PROSITE" id="PS50801"/>
    </source>
</evidence>
<dbReference type="SUPFAM" id="SSF52091">
    <property type="entry name" value="SpoIIaa-like"/>
    <property type="match status" value="1"/>
</dbReference>
<dbReference type="InterPro" id="IPR036513">
    <property type="entry name" value="STAS_dom_sf"/>
</dbReference>
<dbReference type="InterPro" id="IPR002645">
    <property type="entry name" value="STAS_dom"/>
</dbReference>
<sequence>MPDLLATNSKLIIIDLEHLSIVDATGEAALSAFLDGASAKEMKVVVKKLPKEKIALFKRNGLYDRIGKENFFL</sequence>
<dbReference type="Proteomes" id="UP001303902">
    <property type="component" value="Chromosome"/>
</dbReference>